<proteinExistence type="predicted"/>
<protein>
    <recommendedName>
        <fullName evidence="5">HTH araC/xylS-type domain-containing protein</fullName>
    </recommendedName>
</protein>
<dbReference type="OrthoDB" id="7565195at2"/>
<dbReference type="SMART" id="SM00342">
    <property type="entry name" value="HTH_ARAC"/>
    <property type="match status" value="1"/>
</dbReference>
<organism evidence="6 7">
    <name type="scientific">Skermanella stibiiresistens SB22</name>
    <dbReference type="NCBI Taxonomy" id="1385369"/>
    <lineage>
        <taxon>Bacteria</taxon>
        <taxon>Pseudomonadati</taxon>
        <taxon>Pseudomonadota</taxon>
        <taxon>Alphaproteobacteria</taxon>
        <taxon>Rhodospirillales</taxon>
        <taxon>Azospirillaceae</taxon>
        <taxon>Skermanella</taxon>
    </lineage>
</organism>
<dbReference type="RefSeq" id="WP_051513065.1">
    <property type="nucleotide sequence ID" value="NZ_AVFL01000023.1"/>
</dbReference>
<keyword evidence="7" id="KW-1185">Reference proteome</keyword>
<evidence type="ECO:0000313" key="6">
    <source>
        <dbReference type="EMBL" id="EWY37836.1"/>
    </source>
</evidence>
<dbReference type="GO" id="GO:0005829">
    <property type="term" value="C:cytosol"/>
    <property type="evidence" value="ECO:0007669"/>
    <property type="project" value="TreeGrafter"/>
</dbReference>
<keyword evidence="2" id="KW-0238">DNA-binding</keyword>
<reference evidence="6 7" key="1">
    <citation type="submission" date="2013-08" db="EMBL/GenBank/DDBJ databases">
        <title>The genome sequence of Skermanella stibiiresistens.</title>
        <authorList>
            <person name="Zhu W."/>
            <person name="Wang G."/>
        </authorList>
    </citation>
    <scope>NUCLEOTIDE SEQUENCE [LARGE SCALE GENOMIC DNA]</scope>
    <source>
        <strain evidence="6 7">SB22</strain>
    </source>
</reference>
<dbReference type="PATRIC" id="fig|1385369.3.peg.5238"/>
<dbReference type="STRING" id="1385369.N825_09650"/>
<evidence type="ECO:0000256" key="1">
    <source>
        <dbReference type="ARBA" id="ARBA00023015"/>
    </source>
</evidence>
<dbReference type="Pfam" id="PF12833">
    <property type="entry name" value="HTH_18"/>
    <property type="match status" value="1"/>
</dbReference>
<keyword evidence="3" id="KW-0804">Transcription</keyword>
<dbReference type="InterPro" id="IPR009057">
    <property type="entry name" value="Homeodomain-like_sf"/>
</dbReference>
<dbReference type="PANTHER" id="PTHR47894:SF4">
    <property type="entry name" value="HTH-TYPE TRANSCRIPTIONAL REGULATOR GADX"/>
    <property type="match status" value="1"/>
</dbReference>
<dbReference type="PANTHER" id="PTHR47894">
    <property type="entry name" value="HTH-TYPE TRANSCRIPTIONAL REGULATOR GADX"/>
    <property type="match status" value="1"/>
</dbReference>
<accession>W9GYZ7</accession>
<dbReference type="InterPro" id="IPR020449">
    <property type="entry name" value="Tscrpt_reg_AraC-type_HTH"/>
</dbReference>
<evidence type="ECO:0000256" key="2">
    <source>
        <dbReference type="ARBA" id="ARBA00023125"/>
    </source>
</evidence>
<dbReference type="SUPFAM" id="SSF46689">
    <property type="entry name" value="Homeodomain-like"/>
    <property type="match status" value="1"/>
</dbReference>
<dbReference type="InterPro" id="IPR018062">
    <property type="entry name" value="HTH_AraC-typ_CS"/>
</dbReference>
<dbReference type="PROSITE" id="PS01124">
    <property type="entry name" value="HTH_ARAC_FAMILY_2"/>
    <property type="match status" value="1"/>
</dbReference>
<keyword evidence="1" id="KW-0805">Transcription regulation</keyword>
<evidence type="ECO:0000256" key="4">
    <source>
        <dbReference type="SAM" id="MobiDB-lite"/>
    </source>
</evidence>
<dbReference type="EMBL" id="AVFL01000023">
    <property type="protein sequence ID" value="EWY37836.1"/>
    <property type="molecule type" value="Genomic_DNA"/>
</dbReference>
<dbReference type="Proteomes" id="UP000019486">
    <property type="component" value="Unassembled WGS sequence"/>
</dbReference>
<evidence type="ECO:0000313" key="7">
    <source>
        <dbReference type="Proteomes" id="UP000019486"/>
    </source>
</evidence>
<dbReference type="AlphaFoldDB" id="W9GYZ7"/>
<gene>
    <name evidence="6" type="ORF">N825_09650</name>
</gene>
<feature type="region of interest" description="Disordered" evidence="4">
    <location>
        <begin position="288"/>
        <end position="316"/>
    </location>
</feature>
<evidence type="ECO:0000259" key="5">
    <source>
        <dbReference type="PROSITE" id="PS01124"/>
    </source>
</evidence>
<dbReference type="Gene3D" id="1.10.10.60">
    <property type="entry name" value="Homeodomain-like"/>
    <property type="match status" value="1"/>
</dbReference>
<comment type="caution">
    <text evidence="6">The sequence shown here is derived from an EMBL/GenBank/DDBJ whole genome shotgun (WGS) entry which is preliminary data.</text>
</comment>
<feature type="domain" description="HTH araC/xylS-type" evidence="5">
    <location>
        <begin position="194"/>
        <end position="291"/>
    </location>
</feature>
<dbReference type="InterPro" id="IPR018060">
    <property type="entry name" value="HTH_AraC"/>
</dbReference>
<name>W9GYZ7_9PROT</name>
<evidence type="ECO:0000256" key="3">
    <source>
        <dbReference type="ARBA" id="ARBA00023163"/>
    </source>
</evidence>
<dbReference type="PRINTS" id="PR00032">
    <property type="entry name" value="HTHARAC"/>
</dbReference>
<dbReference type="PROSITE" id="PS00041">
    <property type="entry name" value="HTH_ARAC_FAMILY_1"/>
    <property type="match status" value="1"/>
</dbReference>
<sequence length="316" mass="33471">MTASIAPSILETDAPLRELLPLLAQHDGGVARAEVGAVAIVSAPLAQRLREVPVLKHCLVAVLDGEKHIQWEGEGGKGTSVVPSGWFVALRAGERPNIANLPDPAGRAYRAFAMVFDRETLTVPHPVAGRKAGAGHVVLEPGADLTQSFIHAVGGLLSPRLSVEVARHRMAEVVLALAERGVGWSAADAEGPIQKIRLMIAARPELPWTAADAARLLEVSEATLRRRLAAEGTCFREILAERRLSHGLALLQTSRAGIVEVAHACGYDSPSRFSSRFRERFGMPPSEVRGGWNSGAVSEAGRELSGSGARSGRGPG</sequence>
<dbReference type="GO" id="GO:0003700">
    <property type="term" value="F:DNA-binding transcription factor activity"/>
    <property type="evidence" value="ECO:0007669"/>
    <property type="project" value="InterPro"/>
</dbReference>
<dbReference type="GO" id="GO:0000976">
    <property type="term" value="F:transcription cis-regulatory region binding"/>
    <property type="evidence" value="ECO:0007669"/>
    <property type="project" value="TreeGrafter"/>
</dbReference>